<evidence type="ECO:0000313" key="2">
    <source>
        <dbReference type="EMBL" id="VDM75459.1"/>
    </source>
</evidence>
<gene>
    <name evidence="2" type="ORF">SVUK_LOCUS10457</name>
</gene>
<feature type="region of interest" description="Disordered" evidence="1">
    <location>
        <begin position="67"/>
        <end position="90"/>
    </location>
</feature>
<reference evidence="2" key="1">
    <citation type="submission" date="2018-11" db="EMBL/GenBank/DDBJ databases">
        <authorList>
            <consortium name="Pathogen Informatics"/>
        </authorList>
    </citation>
    <scope>NUCLEOTIDE SEQUENCE [LARGE SCALE GENOMIC DNA]</scope>
</reference>
<dbReference type="Proteomes" id="UP000270094">
    <property type="component" value="Unassembled WGS sequence"/>
</dbReference>
<protein>
    <submittedName>
        <fullName evidence="2">Uncharacterized protein</fullName>
    </submittedName>
</protein>
<feature type="compositionally biased region" description="Polar residues" evidence="1">
    <location>
        <begin position="74"/>
        <end position="90"/>
    </location>
</feature>
<sequence length="90" mass="9726">MSLNEVTLRLLSPTLPAALDVGAVIEFSLRNALIRVSGCAISLITSNNLCGWSLFSADLKMTIGHADRLRSESEPSTSTQDVNSERWSSC</sequence>
<evidence type="ECO:0000256" key="1">
    <source>
        <dbReference type="SAM" id="MobiDB-lite"/>
    </source>
</evidence>
<dbReference type="EMBL" id="UYYB01095361">
    <property type="protein sequence ID" value="VDM75459.1"/>
    <property type="molecule type" value="Genomic_DNA"/>
</dbReference>
<proteinExistence type="predicted"/>
<evidence type="ECO:0000313" key="3">
    <source>
        <dbReference type="Proteomes" id="UP000270094"/>
    </source>
</evidence>
<organism evidence="2 3">
    <name type="scientific">Strongylus vulgaris</name>
    <name type="common">Blood worm</name>
    <dbReference type="NCBI Taxonomy" id="40348"/>
    <lineage>
        <taxon>Eukaryota</taxon>
        <taxon>Metazoa</taxon>
        <taxon>Ecdysozoa</taxon>
        <taxon>Nematoda</taxon>
        <taxon>Chromadorea</taxon>
        <taxon>Rhabditida</taxon>
        <taxon>Rhabditina</taxon>
        <taxon>Rhabditomorpha</taxon>
        <taxon>Strongyloidea</taxon>
        <taxon>Strongylidae</taxon>
        <taxon>Strongylus</taxon>
    </lineage>
</organism>
<keyword evidence="3" id="KW-1185">Reference proteome</keyword>
<dbReference type="AlphaFoldDB" id="A0A3P7J6H3"/>
<name>A0A3P7J6H3_STRVU</name>
<accession>A0A3P7J6H3</accession>